<evidence type="ECO:0000256" key="3">
    <source>
        <dbReference type="ARBA" id="ARBA00003485"/>
    </source>
</evidence>
<comment type="cofactor">
    <cofactor evidence="18">
        <name>Co(2+)</name>
        <dbReference type="ChEBI" id="CHEBI:48828"/>
    </cofactor>
    <cofactor evidence="18">
        <name>Zn(2+)</name>
        <dbReference type="ChEBI" id="CHEBI:29105"/>
    </cofactor>
    <text evidence="18">Binds 1 divalent metal cation per subunit. Can use either Co(2+) or Zn(2+).</text>
</comment>
<evidence type="ECO:0000256" key="14">
    <source>
        <dbReference type="ARBA" id="ARBA00023027"/>
    </source>
</evidence>
<dbReference type="EMBL" id="MAJZ01000314">
    <property type="protein sequence ID" value="OCH78072.1"/>
    <property type="molecule type" value="Genomic_DNA"/>
</dbReference>
<evidence type="ECO:0000256" key="12">
    <source>
        <dbReference type="ARBA" id="ARBA00022741"/>
    </source>
</evidence>
<evidence type="ECO:0000256" key="11">
    <source>
        <dbReference type="ARBA" id="ARBA00022723"/>
    </source>
</evidence>
<gene>
    <name evidence="18" type="primary">aroB</name>
    <name evidence="21" type="ORF">A6E14_06265</name>
</gene>
<evidence type="ECO:0000256" key="5">
    <source>
        <dbReference type="ARBA" id="ARBA00004661"/>
    </source>
</evidence>
<reference evidence="22" key="1">
    <citation type="submission" date="2016-06" db="EMBL/GenBank/DDBJ databases">
        <authorList>
            <person name="Hehemann J.-H."/>
            <person name="Arevalo P."/>
            <person name="Datta M.S."/>
            <person name="Polz M.F."/>
        </authorList>
    </citation>
    <scope>NUCLEOTIDE SEQUENCE [LARGE SCALE GENOMIC DNA]</scope>
    <source>
        <strain evidence="22">9CSC122</strain>
    </source>
</reference>
<dbReference type="Gene3D" id="1.20.1090.10">
    <property type="entry name" value="Dehydroquinate synthase-like - alpha domain"/>
    <property type="match status" value="1"/>
</dbReference>
<dbReference type="PANTHER" id="PTHR43622:SF7">
    <property type="entry name" value="3-DEHYDROQUINATE SYNTHASE, CHLOROPLASTIC"/>
    <property type="match status" value="1"/>
</dbReference>
<feature type="binding site" evidence="18">
    <location>
        <begin position="111"/>
        <end position="115"/>
    </location>
    <ligand>
        <name>NAD(+)</name>
        <dbReference type="ChEBI" id="CHEBI:57540"/>
    </ligand>
</feature>
<dbReference type="SUPFAM" id="SSF56796">
    <property type="entry name" value="Dehydroquinate synthase-like"/>
    <property type="match status" value="1"/>
</dbReference>
<evidence type="ECO:0000256" key="15">
    <source>
        <dbReference type="ARBA" id="ARBA00023141"/>
    </source>
</evidence>
<feature type="domain" description="3-dehydroquinate synthase C-terminal" evidence="20">
    <location>
        <begin position="187"/>
        <end position="331"/>
    </location>
</feature>
<dbReference type="EC" id="4.2.3.4" evidence="7 18"/>
<dbReference type="GO" id="GO:0005737">
    <property type="term" value="C:cytoplasm"/>
    <property type="evidence" value="ECO:0007669"/>
    <property type="project" value="UniProtKB-SubCell"/>
</dbReference>
<dbReference type="InterPro" id="IPR030960">
    <property type="entry name" value="DHQS/DOIS_N"/>
</dbReference>
<protein>
    <recommendedName>
        <fullName evidence="8 18">3-dehydroquinate synthase</fullName>
        <shortName evidence="18">DHQS</shortName>
        <ecNumber evidence="7 18">4.2.3.4</ecNumber>
    </recommendedName>
</protein>
<dbReference type="Pfam" id="PF24621">
    <property type="entry name" value="DHQS_C"/>
    <property type="match status" value="1"/>
</dbReference>
<dbReference type="NCBIfam" id="TIGR01357">
    <property type="entry name" value="aroB"/>
    <property type="match status" value="1"/>
</dbReference>
<comment type="catalytic activity">
    <reaction evidence="1 18">
        <text>7-phospho-2-dehydro-3-deoxy-D-arabino-heptonate = 3-dehydroquinate + phosphate</text>
        <dbReference type="Rhea" id="RHEA:21968"/>
        <dbReference type="ChEBI" id="CHEBI:32364"/>
        <dbReference type="ChEBI" id="CHEBI:43474"/>
        <dbReference type="ChEBI" id="CHEBI:58394"/>
        <dbReference type="EC" id="4.2.3.4"/>
    </reaction>
</comment>
<evidence type="ECO:0000256" key="6">
    <source>
        <dbReference type="ARBA" id="ARBA00005412"/>
    </source>
</evidence>
<keyword evidence="9 18" id="KW-0963">Cytoplasm</keyword>
<evidence type="ECO:0000256" key="4">
    <source>
        <dbReference type="ARBA" id="ARBA00004496"/>
    </source>
</evidence>
<comment type="subcellular location">
    <subcellularLocation>
        <location evidence="4 18">Cytoplasm</location>
    </subcellularLocation>
</comment>
<dbReference type="PIRSF" id="PIRSF001455">
    <property type="entry name" value="DHQ_synth"/>
    <property type="match status" value="1"/>
</dbReference>
<keyword evidence="14 18" id="KW-0520">NAD</keyword>
<feature type="binding site" evidence="18">
    <location>
        <begin position="135"/>
        <end position="136"/>
    </location>
    <ligand>
        <name>NAD(+)</name>
        <dbReference type="ChEBI" id="CHEBI:57540"/>
    </ligand>
</feature>
<feature type="binding site" evidence="18">
    <location>
        <position position="253"/>
    </location>
    <ligand>
        <name>Zn(2+)</name>
        <dbReference type="ChEBI" id="CHEBI:29105"/>
    </ligand>
</feature>
<dbReference type="InterPro" id="IPR056179">
    <property type="entry name" value="DHQS_C"/>
</dbReference>
<evidence type="ECO:0000256" key="13">
    <source>
        <dbReference type="ARBA" id="ARBA00022833"/>
    </source>
</evidence>
<comment type="pathway">
    <text evidence="5 18">Metabolic intermediate biosynthesis; chorismate biosynthesis; chorismate from D-erythrose 4-phosphate and phosphoenolpyruvate: step 2/7.</text>
</comment>
<comment type="cofactor">
    <cofactor evidence="2 18">
        <name>NAD(+)</name>
        <dbReference type="ChEBI" id="CHEBI:57540"/>
    </cofactor>
</comment>
<evidence type="ECO:0000256" key="8">
    <source>
        <dbReference type="ARBA" id="ARBA00017684"/>
    </source>
</evidence>
<dbReference type="RefSeq" id="WP_017036109.1">
    <property type="nucleotide sequence ID" value="NZ_JBNGCH010000314.1"/>
</dbReference>
<dbReference type="FunFam" id="3.40.50.1970:FF:000001">
    <property type="entry name" value="3-dehydroquinate synthase"/>
    <property type="match status" value="1"/>
</dbReference>
<feature type="binding site" evidence="18">
    <location>
        <position position="148"/>
    </location>
    <ligand>
        <name>NAD(+)</name>
        <dbReference type="ChEBI" id="CHEBI:57540"/>
    </ligand>
</feature>
<feature type="binding site" evidence="18">
    <location>
        <position position="157"/>
    </location>
    <ligand>
        <name>NAD(+)</name>
        <dbReference type="ChEBI" id="CHEBI:57540"/>
    </ligand>
</feature>
<proteinExistence type="inferred from homology"/>
<keyword evidence="12 18" id="KW-0547">Nucleotide-binding</keyword>
<dbReference type="FunFam" id="1.20.1090.10:FF:000002">
    <property type="entry name" value="3-dehydroquinate synthase"/>
    <property type="match status" value="1"/>
</dbReference>
<feature type="binding site" evidence="18">
    <location>
        <begin position="77"/>
        <end position="82"/>
    </location>
    <ligand>
        <name>NAD(+)</name>
        <dbReference type="ChEBI" id="CHEBI:57540"/>
    </ligand>
</feature>
<evidence type="ECO:0000256" key="1">
    <source>
        <dbReference type="ARBA" id="ARBA00001393"/>
    </source>
</evidence>
<dbReference type="Gene3D" id="3.40.50.1970">
    <property type="match status" value="1"/>
</dbReference>
<comment type="caution">
    <text evidence="21">The sequence shown here is derived from an EMBL/GenBank/DDBJ whole genome shotgun (WGS) entry which is preliminary data.</text>
</comment>
<feature type="binding site" evidence="18">
    <location>
        <position position="190"/>
    </location>
    <ligand>
        <name>Zn(2+)</name>
        <dbReference type="ChEBI" id="CHEBI:29105"/>
    </ligand>
</feature>
<evidence type="ECO:0000313" key="21">
    <source>
        <dbReference type="EMBL" id="OCH78072.1"/>
    </source>
</evidence>
<dbReference type="Pfam" id="PF01761">
    <property type="entry name" value="DHQ_synthase"/>
    <property type="match status" value="1"/>
</dbReference>
<evidence type="ECO:0000256" key="18">
    <source>
        <dbReference type="HAMAP-Rule" id="MF_00110"/>
    </source>
</evidence>
<feature type="binding site" evidence="18">
    <location>
        <begin position="175"/>
        <end position="178"/>
    </location>
    <ligand>
        <name>NAD(+)</name>
        <dbReference type="ChEBI" id="CHEBI:57540"/>
    </ligand>
</feature>
<evidence type="ECO:0000313" key="22">
    <source>
        <dbReference type="Proteomes" id="UP000093173"/>
    </source>
</evidence>
<evidence type="ECO:0000256" key="7">
    <source>
        <dbReference type="ARBA" id="ARBA00013031"/>
    </source>
</evidence>
<dbReference type="InterPro" id="IPR030963">
    <property type="entry name" value="DHQ_synth_fam"/>
</dbReference>
<dbReference type="CDD" id="cd08195">
    <property type="entry name" value="DHQS"/>
    <property type="match status" value="1"/>
</dbReference>
<keyword evidence="17 18" id="KW-0170">Cobalt</keyword>
<dbReference type="Proteomes" id="UP000093173">
    <property type="component" value="Unassembled WGS sequence"/>
</dbReference>
<evidence type="ECO:0000256" key="10">
    <source>
        <dbReference type="ARBA" id="ARBA00022605"/>
    </source>
</evidence>
<accession>A0A1B9R1J3</accession>
<dbReference type="HAMAP" id="MF_00110">
    <property type="entry name" value="DHQ_synthase"/>
    <property type="match status" value="1"/>
</dbReference>
<evidence type="ECO:0000256" key="16">
    <source>
        <dbReference type="ARBA" id="ARBA00023239"/>
    </source>
</evidence>
<keyword evidence="11 18" id="KW-0479">Metal-binding</keyword>
<dbReference type="GO" id="GO:0009073">
    <property type="term" value="P:aromatic amino acid family biosynthetic process"/>
    <property type="evidence" value="ECO:0007669"/>
    <property type="project" value="UniProtKB-KW"/>
</dbReference>
<evidence type="ECO:0000256" key="2">
    <source>
        <dbReference type="ARBA" id="ARBA00001911"/>
    </source>
</evidence>
<evidence type="ECO:0000259" key="20">
    <source>
        <dbReference type="Pfam" id="PF24621"/>
    </source>
</evidence>
<keyword evidence="15 18" id="KW-0057">Aromatic amino acid biosynthesis</keyword>
<comment type="function">
    <text evidence="3 18">Catalyzes the conversion of 3-deoxy-D-arabino-heptulosonate 7-phosphate (DAHP) to dehydroquinate (DHQ).</text>
</comment>
<organism evidence="21 22">
    <name type="scientific">Vibrio genomosp. F10</name>
    <dbReference type="NCBI Taxonomy" id="723171"/>
    <lineage>
        <taxon>Bacteria</taxon>
        <taxon>Pseudomonadati</taxon>
        <taxon>Pseudomonadota</taxon>
        <taxon>Gammaproteobacteria</taxon>
        <taxon>Vibrionales</taxon>
        <taxon>Vibrionaceae</taxon>
        <taxon>Vibrio</taxon>
    </lineage>
</organism>
<name>A0A1B9R1J3_9VIBR</name>
<dbReference type="GO" id="GO:0000166">
    <property type="term" value="F:nucleotide binding"/>
    <property type="evidence" value="ECO:0007669"/>
    <property type="project" value="UniProtKB-KW"/>
</dbReference>
<dbReference type="InterPro" id="IPR016037">
    <property type="entry name" value="DHQ_synth_AroB"/>
</dbReference>
<dbReference type="GO" id="GO:0003856">
    <property type="term" value="F:3-dehydroquinate synthase activity"/>
    <property type="evidence" value="ECO:0007669"/>
    <property type="project" value="UniProtKB-UniRule"/>
</dbReference>
<dbReference type="GO" id="GO:0009423">
    <property type="term" value="P:chorismate biosynthetic process"/>
    <property type="evidence" value="ECO:0007669"/>
    <property type="project" value="UniProtKB-UniRule"/>
</dbReference>
<dbReference type="UniPathway" id="UPA00053">
    <property type="reaction ID" value="UER00085"/>
</dbReference>
<dbReference type="PANTHER" id="PTHR43622">
    <property type="entry name" value="3-DEHYDROQUINATE SYNTHASE"/>
    <property type="match status" value="1"/>
</dbReference>
<sequence>MERITVSLGERSYPISIGAGLFNNSAQLFSSYIDQAFSAYQKVVVISNVTVAPLYADQILAQFKQLGCETSLLELPDGEQYKSLDTFNQVMTFLLEGNYSRDVVVVALGGGVIGDLVGFSASCYQRGVDFIQIPTTLLSQVDSSVGGKTAVNHPLGKNMIGAFYQPKSVIIDTDCLATLPEREFAAGIAEVIKYGIIYDVAFFEWLEINLDKLYALDKEALNYAISRCCEIKAEVVAQDEKESGIRALLNLGHTFGHAIEAELGYGNWLHGEAVASGTVMAAKTAQLQGLISEQQVTRIISILKNAKLPVHTPESMVFGDFMKHMMRDKKVLAGELRLVLPTSIGTAEVVKGVPESVLEQAIDFCRSI</sequence>
<dbReference type="InterPro" id="IPR050071">
    <property type="entry name" value="Dehydroquinate_synthase"/>
</dbReference>
<dbReference type="GO" id="GO:0046872">
    <property type="term" value="F:metal ion binding"/>
    <property type="evidence" value="ECO:0007669"/>
    <property type="project" value="UniProtKB-KW"/>
</dbReference>
<dbReference type="AlphaFoldDB" id="A0A1B9R1J3"/>
<keyword evidence="10 18" id="KW-0028">Amino-acid biosynthesis</keyword>
<feature type="domain" description="3-dehydroquinate synthase N-terminal" evidence="19">
    <location>
        <begin position="74"/>
        <end position="185"/>
    </location>
</feature>
<evidence type="ECO:0000259" key="19">
    <source>
        <dbReference type="Pfam" id="PF01761"/>
    </source>
</evidence>
<keyword evidence="16 18" id="KW-0456">Lyase</keyword>
<dbReference type="GO" id="GO:0008652">
    <property type="term" value="P:amino acid biosynthetic process"/>
    <property type="evidence" value="ECO:0007669"/>
    <property type="project" value="UniProtKB-KW"/>
</dbReference>
<feature type="binding site" evidence="18">
    <location>
        <position position="270"/>
    </location>
    <ligand>
        <name>Zn(2+)</name>
        <dbReference type="ChEBI" id="CHEBI:29105"/>
    </ligand>
</feature>
<evidence type="ECO:0000256" key="17">
    <source>
        <dbReference type="ARBA" id="ARBA00023285"/>
    </source>
</evidence>
<keyword evidence="13 18" id="KW-0862">Zinc</keyword>
<evidence type="ECO:0000256" key="9">
    <source>
        <dbReference type="ARBA" id="ARBA00022490"/>
    </source>
</evidence>
<keyword evidence="22" id="KW-1185">Reference proteome</keyword>
<comment type="similarity">
    <text evidence="6 18">Belongs to the sugar phosphate cyclases superfamily. Dehydroquinate synthase family.</text>
</comment>